<dbReference type="EMBL" id="CAMXCT020004580">
    <property type="protein sequence ID" value="CAL1163027.1"/>
    <property type="molecule type" value="Genomic_DNA"/>
</dbReference>
<dbReference type="SUPFAM" id="SSF48403">
    <property type="entry name" value="Ankyrin repeat"/>
    <property type="match status" value="1"/>
</dbReference>
<dbReference type="SMART" id="SM00248">
    <property type="entry name" value="ANK"/>
    <property type="match status" value="7"/>
</dbReference>
<keyword evidence="1" id="KW-0677">Repeat</keyword>
<evidence type="ECO:0000256" key="4">
    <source>
        <dbReference type="SAM" id="MobiDB-lite"/>
    </source>
</evidence>
<dbReference type="InterPro" id="IPR036770">
    <property type="entry name" value="Ankyrin_rpt-contain_sf"/>
</dbReference>
<dbReference type="OrthoDB" id="448960at2759"/>
<dbReference type="EMBL" id="CAMXCT010004580">
    <property type="protein sequence ID" value="CAI4009652.1"/>
    <property type="molecule type" value="Genomic_DNA"/>
</dbReference>
<keyword evidence="7" id="KW-0418">Kinase</keyword>
<dbReference type="PROSITE" id="PS50088">
    <property type="entry name" value="ANK_REPEAT"/>
    <property type="match status" value="4"/>
</dbReference>
<gene>
    <name evidence="5" type="ORF">C1SCF055_LOCUS34993</name>
</gene>
<dbReference type="InterPro" id="IPR002110">
    <property type="entry name" value="Ankyrin_rpt"/>
</dbReference>
<evidence type="ECO:0000313" key="5">
    <source>
        <dbReference type="EMBL" id="CAI4009652.1"/>
    </source>
</evidence>
<dbReference type="PROSITE" id="PS50297">
    <property type="entry name" value="ANK_REP_REGION"/>
    <property type="match status" value="1"/>
</dbReference>
<keyword evidence="2 3" id="KW-0040">ANK repeat</keyword>
<evidence type="ECO:0000256" key="3">
    <source>
        <dbReference type="PROSITE-ProRule" id="PRU00023"/>
    </source>
</evidence>
<dbReference type="GO" id="GO:0016301">
    <property type="term" value="F:kinase activity"/>
    <property type="evidence" value="ECO:0007669"/>
    <property type="project" value="UniProtKB-KW"/>
</dbReference>
<keyword evidence="8" id="KW-1185">Reference proteome</keyword>
<keyword evidence="7" id="KW-0808">Transferase</keyword>
<dbReference type="Gene3D" id="1.25.40.20">
    <property type="entry name" value="Ankyrin repeat-containing domain"/>
    <property type="match status" value="2"/>
</dbReference>
<evidence type="ECO:0000256" key="1">
    <source>
        <dbReference type="ARBA" id="ARBA00022737"/>
    </source>
</evidence>
<evidence type="ECO:0000313" key="7">
    <source>
        <dbReference type="EMBL" id="CAL4796964.1"/>
    </source>
</evidence>
<organism evidence="5">
    <name type="scientific">Cladocopium goreaui</name>
    <dbReference type="NCBI Taxonomy" id="2562237"/>
    <lineage>
        <taxon>Eukaryota</taxon>
        <taxon>Sar</taxon>
        <taxon>Alveolata</taxon>
        <taxon>Dinophyceae</taxon>
        <taxon>Suessiales</taxon>
        <taxon>Symbiodiniaceae</taxon>
        <taxon>Cladocopium</taxon>
    </lineage>
</organism>
<proteinExistence type="predicted"/>
<dbReference type="PANTHER" id="PTHR24171:SF8">
    <property type="entry name" value="BRCA1-ASSOCIATED RING DOMAIN PROTEIN 1"/>
    <property type="match status" value="1"/>
</dbReference>
<sequence length="420" mass="46899">MAPSVNEAQRMIDELLWKAAQNNVPQVIEDLIQKHQANKNQVSPSGQTLLHQAAQNEQHALEVSQLLVKLGLKATDVDKHNQTSIFYAARDGNAELCEFLLQHGCMVNHMDTGLQTAIFYSARNGHMAATDVFLKRGANVEIKDKRGFTPIFWAAESGRVDTMKKLIQKGANTKHLSTIGGDLFTSATGEAMNFSVNELGADPRRKLIKNQTNLFVAAKRGDVEKAKVLIETYGLDVNHQDENGQTCLYYAALYGGIVVTQKLILQFKADVLIRDKNGKTALAFLQQKPKIEQNPQILKLLSDATKKQHKALEEAQKKERAAAAREQKKREQEAKARKKAEDKARATAAAEARRARAEAGASRSSRTNKKRSASSGENPSKKRQKYHFVCYDTGQVVPRDSEKFKENYAELLEKCPFLKR</sequence>
<evidence type="ECO:0000313" key="6">
    <source>
        <dbReference type="EMBL" id="CAL1163027.1"/>
    </source>
</evidence>
<accession>A0A9P1DGX0</accession>
<protein>
    <submittedName>
        <fullName evidence="7">Kinase D-interacting substrate of 220 kDa</fullName>
    </submittedName>
</protein>
<evidence type="ECO:0000256" key="2">
    <source>
        <dbReference type="ARBA" id="ARBA00023043"/>
    </source>
</evidence>
<reference evidence="6" key="2">
    <citation type="submission" date="2024-04" db="EMBL/GenBank/DDBJ databases">
        <authorList>
            <person name="Chen Y."/>
            <person name="Shah S."/>
            <person name="Dougan E. K."/>
            <person name="Thang M."/>
            <person name="Chan C."/>
        </authorList>
    </citation>
    <scope>NUCLEOTIDE SEQUENCE [LARGE SCALE GENOMIC DNA]</scope>
</reference>
<comment type="caution">
    <text evidence="5">The sequence shown here is derived from an EMBL/GenBank/DDBJ whole genome shotgun (WGS) entry which is preliminary data.</text>
</comment>
<feature type="compositionally biased region" description="Basic and acidic residues" evidence="4">
    <location>
        <begin position="309"/>
        <end position="357"/>
    </location>
</feature>
<evidence type="ECO:0000313" key="8">
    <source>
        <dbReference type="Proteomes" id="UP001152797"/>
    </source>
</evidence>
<feature type="repeat" description="ANK" evidence="3">
    <location>
        <begin position="45"/>
        <end position="79"/>
    </location>
</feature>
<feature type="repeat" description="ANK" evidence="3">
    <location>
        <begin position="113"/>
        <end position="145"/>
    </location>
</feature>
<dbReference type="GO" id="GO:0004842">
    <property type="term" value="F:ubiquitin-protein transferase activity"/>
    <property type="evidence" value="ECO:0007669"/>
    <property type="project" value="TreeGrafter"/>
</dbReference>
<feature type="region of interest" description="Disordered" evidence="4">
    <location>
        <begin position="309"/>
        <end position="386"/>
    </location>
</feature>
<dbReference type="PANTHER" id="PTHR24171">
    <property type="entry name" value="ANKYRIN REPEAT DOMAIN-CONTAINING PROTEIN 39-RELATED"/>
    <property type="match status" value="1"/>
</dbReference>
<feature type="repeat" description="ANK" evidence="3">
    <location>
        <begin position="146"/>
        <end position="178"/>
    </location>
</feature>
<dbReference type="GO" id="GO:0085020">
    <property type="term" value="P:protein K6-linked ubiquitination"/>
    <property type="evidence" value="ECO:0007669"/>
    <property type="project" value="TreeGrafter"/>
</dbReference>
<dbReference type="Pfam" id="PF12796">
    <property type="entry name" value="Ank_2"/>
    <property type="match status" value="3"/>
</dbReference>
<dbReference type="EMBL" id="CAMXCT030004580">
    <property type="protein sequence ID" value="CAL4796964.1"/>
    <property type="molecule type" value="Genomic_DNA"/>
</dbReference>
<dbReference type="AlphaFoldDB" id="A0A9P1DGX0"/>
<feature type="repeat" description="ANK" evidence="3">
    <location>
        <begin position="80"/>
        <end position="112"/>
    </location>
</feature>
<reference evidence="5" key="1">
    <citation type="submission" date="2022-10" db="EMBL/GenBank/DDBJ databases">
        <authorList>
            <person name="Chen Y."/>
            <person name="Dougan E. K."/>
            <person name="Chan C."/>
            <person name="Rhodes N."/>
            <person name="Thang M."/>
        </authorList>
    </citation>
    <scope>NUCLEOTIDE SEQUENCE</scope>
</reference>
<dbReference type="Proteomes" id="UP001152797">
    <property type="component" value="Unassembled WGS sequence"/>
</dbReference>
<name>A0A9P1DGX0_9DINO</name>